<dbReference type="PANTHER" id="PTHR43214:SF42">
    <property type="entry name" value="TRANSCRIPTIONAL REGULATORY PROTEIN DESR"/>
    <property type="match status" value="1"/>
</dbReference>
<comment type="caution">
    <text evidence="3">The sequence shown here is derived from an EMBL/GenBank/DDBJ whole genome shotgun (WGS) entry which is preliminary data.</text>
</comment>
<sequence length="481" mass="51564">MQRAREEFERGRRLLRDGPVMDAYHSLLLSADGLERQDPELAVAARLSAASAAWSAGEHELYLRALDGAGGSDAGESAPGSRETVTSPWGAYCAGLRCVMTGDFRRANALLRPALELFSARHATEDLLNAGSAALLLGDIPRARHVLGLALAAARSAGEGALTTSALEHLAYAELRAGRHHQARAHAETGLAAGAAPGMRNLTANLSAILAMVSSISGDLATVAAHARAALDIAHAHGLSQVRTLAEWAQARADLVHGHPELAAARLSLLVRPGPRRGHFGLWVLAVPCHVEATVLAERNGCVDDLVDLYGAWAAMGADPQAPAVLRRCRALVAREDRSEALFLEALDLHQMVDGPFEHARTLLAFGMWLRRRRRHVEARSPLRDAAVGFEGCGASAWAKRARDELRAAGEATGDTPQPGLIGLLTPQQLRIARKVAQGATNREIACELAISIRTVEYHLRNVFTQLRARSRVDLARLLND</sequence>
<dbReference type="PANTHER" id="PTHR43214">
    <property type="entry name" value="TWO-COMPONENT RESPONSE REGULATOR"/>
    <property type="match status" value="1"/>
</dbReference>
<reference evidence="4" key="1">
    <citation type="journal article" date="2019" name="Int. J. Syst. Evol. Microbiol.">
        <title>The Global Catalogue of Microorganisms (GCM) 10K type strain sequencing project: providing services to taxonomists for standard genome sequencing and annotation.</title>
        <authorList>
            <consortium name="The Broad Institute Genomics Platform"/>
            <consortium name="The Broad Institute Genome Sequencing Center for Infectious Disease"/>
            <person name="Wu L."/>
            <person name="Ma J."/>
        </authorList>
    </citation>
    <scope>NUCLEOTIDE SEQUENCE [LARGE SCALE GENOMIC DNA]</scope>
    <source>
        <strain evidence="4">JCM 9918</strain>
    </source>
</reference>
<dbReference type="InterPro" id="IPR036388">
    <property type="entry name" value="WH-like_DNA-bd_sf"/>
</dbReference>
<gene>
    <name evidence="3" type="ORF">ACFQGO_08175</name>
</gene>
<dbReference type="InterPro" id="IPR016032">
    <property type="entry name" value="Sig_transdc_resp-reg_C-effctor"/>
</dbReference>
<keyword evidence="4" id="KW-1185">Reference proteome</keyword>
<keyword evidence="1" id="KW-0238">DNA-binding</keyword>
<dbReference type="RefSeq" id="WP_272168870.1">
    <property type="nucleotide sequence ID" value="NZ_JAQOSL010000006.1"/>
</dbReference>
<dbReference type="EMBL" id="JBHSNZ010000004">
    <property type="protein sequence ID" value="MFC5807485.1"/>
    <property type="molecule type" value="Genomic_DNA"/>
</dbReference>
<dbReference type="PRINTS" id="PR00038">
    <property type="entry name" value="HTHLUXR"/>
</dbReference>
<dbReference type="Proteomes" id="UP001596112">
    <property type="component" value="Unassembled WGS sequence"/>
</dbReference>
<dbReference type="CDD" id="cd06170">
    <property type="entry name" value="LuxR_C_like"/>
    <property type="match status" value="1"/>
</dbReference>
<name>A0ABW1B2T3_9ACTN</name>
<dbReference type="InterPro" id="IPR011990">
    <property type="entry name" value="TPR-like_helical_dom_sf"/>
</dbReference>
<dbReference type="PROSITE" id="PS50043">
    <property type="entry name" value="HTH_LUXR_2"/>
    <property type="match status" value="1"/>
</dbReference>
<dbReference type="SUPFAM" id="SSF48452">
    <property type="entry name" value="TPR-like"/>
    <property type="match status" value="1"/>
</dbReference>
<dbReference type="InterPro" id="IPR039420">
    <property type="entry name" value="WalR-like"/>
</dbReference>
<dbReference type="Gene3D" id="1.25.40.10">
    <property type="entry name" value="Tetratricopeptide repeat domain"/>
    <property type="match status" value="1"/>
</dbReference>
<dbReference type="Gene3D" id="1.10.10.10">
    <property type="entry name" value="Winged helix-like DNA-binding domain superfamily/Winged helix DNA-binding domain"/>
    <property type="match status" value="1"/>
</dbReference>
<protein>
    <submittedName>
        <fullName evidence="3">LuxR C-terminal-related transcriptional regulator</fullName>
    </submittedName>
</protein>
<dbReference type="InterPro" id="IPR000792">
    <property type="entry name" value="Tscrpt_reg_LuxR_C"/>
</dbReference>
<dbReference type="SMART" id="SM00421">
    <property type="entry name" value="HTH_LUXR"/>
    <property type="match status" value="1"/>
</dbReference>
<evidence type="ECO:0000259" key="2">
    <source>
        <dbReference type="PROSITE" id="PS50043"/>
    </source>
</evidence>
<evidence type="ECO:0000256" key="1">
    <source>
        <dbReference type="ARBA" id="ARBA00023125"/>
    </source>
</evidence>
<dbReference type="SUPFAM" id="SSF46894">
    <property type="entry name" value="C-terminal effector domain of the bipartite response regulators"/>
    <property type="match status" value="1"/>
</dbReference>
<accession>A0ABW1B2T3</accession>
<feature type="domain" description="HTH luxR-type" evidence="2">
    <location>
        <begin position="418"/>
        <end position="481"/>
    </location>
</feature>
<proteinExistence type="predicted"/>
<dbReference type="Pfam" id="PF00196">
    <property type="entry name" value="GerE"/>
    <property type="match status" value="1"/>
</dbReference>
<evidence type="ECO:0000313" key="4">
    <source>
        <dbReference type="Proteomes" id="UP001596112"/>
    </source>
</evidence>
<organism evidence="3 4">
    <name type="scientific">Streptomyces heilongjiangensis</name>
    <dbReference type="NCBI Taxonomy" id="945052"/>
    <lineage>
        <taxon>Bacteria</taxon>
        <taxon>Bacillati</taxon>
        <taxon>Actinomycetota</taxon>
        <taxon>Actinomycetes</taxon>
        <taxon>Kitasatosporales</taxon>
        <taxon>Streptomycetaceae</taxon>
        <taxon>Streptomyces</taxon>
    </lineage>
</organism>
<evidence type="ECO:0000313" key="3">
    <source>
        <dbReference type="EMBL" id="MFC5807485.1"/>
    </source>
</evidence>